<comment type="caution">
    <text evidence="1">The sequence shown here is derived from an EMBL/GenBank/DDBJ whole genome shotgun (WGS) entry which is preliminary data.</text>
</comment>
<accession>A0A918FH61</accession>
<name>A0A918FH61_9DEIO</name>
<dbReference type="AlphaFoldDB" id="A0A918FH61"/>
<dbReference type="EMBL" id="BMQL01000079">
    <property type="protein sequence ID" value="GGR37449.1"/>
    <property type="molecule type" value="Genomic_DNA"/>
</dbReference>
<keyword evidence="2" id="KW-1185">Reference proteome</keyword>
<organism evidence="1 2">
    <name type="scientific">Deinococcus ruber</name>
    <dbReference type="NCBI Taxonomy" id="1848197"/>
    <lineage>
        <taxon>Bacteria</taxon>
        <taxon>Thermotogati</taxon>
        <taxon>Deinococcota</taxon>
        <taxon>Deinococci</taxon>
        <taxon>Deinococcales</taxon>
        <taxon>Deinococcaceae</taxon>
        <taxon>Deinococcus</taxon>
    </lineage>
</organism>
<dbReference type="Proteomes" id="UP000603865">
    <property type="component" value="Unassembled WGS sequence"/>
</dbReference>
<protein>
    <submittedName>
        <fullName evidence="1">Uncharacterized protein</fullName>
    </submittedName>
</protein>
<reference evidence="1" key="1">
    <citation type="journal article" date="2014" name="Int. J. Syst. Evol. Microbiol.">
        <title>Complete genome sequence of Corynebacterium casei LMG S-19264T (=DSM 44701T), isolated from a smear-ripened cheese.</title>
        <authorList>
            <consortium name="US DOE Joint Genome Institute (JGI-PGF)"/>
            <person name="Walter F."/>
            <person name="Albersmeier A."/>
            <person name="Kalinowski J."/>
            <person name="Ruckert C."/>
        </authorList>
    </citation>
    <scope>NUCLEOTIDE SEQUENCE</scope>
    <source>
        <strain evidence="1">JCM 31311</strain>
    </source>
</reference>
<sequence length="61" mass="6938">MACTLQYAASFTGTAWRPSEWIYEQVVSMIQAVRSTSLKGATALSHQRPVRQRFSHESTDY</sequence>
<gene>
    <name evidence="1" type="ORF">GCM10008957_53600</name>
</gene>
<evidence type="ECO:0000313" key="1">
    <source>
        <dbReference type="EMBL" id="GGR37449.1"/>
    </source>
</evidence>
<evidence type="ECO:0000313" key="2">
    <source>
        <dbReference type="Proteomes" id="UP000603865"/>
    </source>
</evidence>
<proteinExistence type="predicted"/>
<reference evidence="1" key="2">
    <citation type="submission" date="2020-09" db="EMBL/GenBank/DDBJ databases">
        <authorList>
            <person name="Sun Q."/>
            <person name="Ohkuma M."/>
        </authorList>
    </citation>
    <scope>NUCLEOTIDE SEQUENCE</scope>
    <source>
        <strain evidence="1">JCM 31311</strain>
    </source>
</reference>